<keyword evidence="3" id="KW-1185">Reference proteome</keyword>
<reference evidence="3" key="2">
    <citation type="submission" date="2015-01" db="EMBL/GenBank/DDBJ databases">
        <title>Evolutionary Origins and Diversification of the Mycorrhizal Mutualists.</title>
        <authorList>
            <consortium name="DOE Joint Genome Institute"/>
            <consortium name="Mycorrhizal Genomics Consortium"/>
            <person name="Kohler A."/>
            <person name="Kuo A."/>
            <person name="Nagy L.G."/>
            <person name="Floudas D."/>
            <person name="Copeland A."/>
            <person name="Barry K.W."/>
            <person name="Cichocki N."/>
            <person name="Veneault-Fourrey C."/>
            <person name="LaButti K."/>
            <person name="Lindquist E.A."/>
            <person name="Lipzen A."/>
            <person name="Lundell T."/>
            <person name="Morin E."/>
            <person name="Murat C."/>
            <person name="Riley R."/>
            <person name="Ohm R."/>
            <person name="Sun H."/>
            <person name="Tunlid A."/>
            <person name="Henrissat B."/>
            <person name="Grigoriev I.V."/>
            <person name="Hibbett D.S."/>
            <person name="Martin F."/>
        </authorList>
    </citation>
    <scope>NUCLEOTIDE SEQUENCE [LARGE SCALE GENOMIC DNA]</scope>
    <source>
        <strain evidence="3">Marx 270</strain>
    </source>
</reference>
<reference evidence="2 3" key="1">
    <citation type="submission" date="2014-04" db="EMBL/GenBank/DDBJ databases">
        <authorList>
            <consortium name="DOE Joint Genome Institute"/>
            <person name="Kuo A."/>
            <person name="Kohler A."/>
            <person name="Costa M.D."/>
            <person name="Nagy L.G."/>
            <person name="Floudas D."/>
            <person name="Copeland A."/>
            <person name="Barry K.W."/>
            <person name="Cichocki N."/>
            <person name="Veneault-Fourrey C."/>
            <person name="LaButti K."/>
            <person name="Lindquist E.A."/>
            <person name="Lipzen A."/>
            <person name="Lundell T."/>
            <person name="Morin E."/>
            <person name="Murat C."/>
            <person name="Sun H."/>
            <person name="Tunlid A."/>
            <person name="Henrissat B."/>
            <person name="Grigoriev I.V."/>
            <person name="Hibbett D.S."/>
            <person name="Martin F."/>
            <person name="Nordberg H.P."/>
            <person name="Cantor M.N."/>
            <person name="Hua S.X."/>
        </authorList>
    </citation>
    <scope>NUCLEOTIDE SEQUENCE [LARGE SCALE GENOMIC DNA]</scope>
    <source>
        <strain evidence="2 3">Marx 270</strain>
    </source>
</reference>
<dbReference type="AlphaFoldDB" id="A0A0C3NCX4"/>
<dbReference type="Proteomes" id="UP000054217">
    <property type="component" value="Unassembled WGS sequence"/>
</dbReference>
<dbReference type="OrthoDB" id="2702036at2759"/>
<accession>A0A0C3NCX4</accession>
<feature type="compositionally biased region" description="Pro residues" evidence="1">
    <location>
        <begin position="305"/>
        <end position="316"/>
    </location>
</feature>
<dbReference type="InParanoid" id="A0A0C3NCX4"/>
<name>A0A0C3NCX4_PISTI</name>
<protein>
    <submittedName>
        <fullName evidence="2">Uncharacterized protein</fullName>
    </submittedName>
</protein>
<feature type="region of interest" description="Disordered" evidence="1">
    <location>
        <begin position="218"/>
        <end position="367"/>
    </location>
</feature>
<dbReference type="EMBL" id="KN832144">
    <property type="protein sequence ID" value="KIN93690.1"/>
    <property type="molecule type" value="Genomic_DNA"/>
</dbReference>
<proteinExistence type="predicted"/>
<sequence length="427" mass="46747">MALAAALGHVWDLIEMAPQPEERLETIYAWVEDWDKTWTGIHSWWKYVDDNGITVPKVCDECMRNYTKESAMCQNLLVPGAIAIADLRHPVEQRLVHIDDIFEDYQERVELRAQLEAERLTREPSMRTRRQSATATGEGQGCAPSDTEAGESSGGAGRPVRRQTDSTGKGKGKEKATDEVDELENDEGDCPPNPDPLNTGTPVPKVDLRCKECAKGYLGSHASNAGRPSGSVAGRSEWRKKAGSGETAAGPSHKRVKSVMVTTGTPVLTRLKLQIPARKPPPRQNSEPPPEHPTPRASPSLTSDMPPPPLTPPPMDNPGDLGDGGLFGRPTGLLDDPPAPVVSAQDKSEGPPVEETPQVANLSESTTRETLAERIRLLEGRADDEEFELTQIHQMLGLLATRVERQIGAVQGRREELKRLKDQLKDM</sequence>
<feature type="compositionally biased region" description="Acidic residues" evidence="1">
    <location>
        <begin position="179"/>
        <end position="189"/>
    </location>
</feature>
<feature type="compositionally biased region" description="Pro residues" evidence="1">
    <location>
        <begin position="278"/>
        <end position="288"/>
    </location>
</feature>
<evidence type="ECO:0000313" key="3">
    <source>
        <dbReference type="Proteomes" id="UP000054217"/>
    </source>
</evidence>
<gene>
    <name evidence="2" type="ORF">M404DRAFT_35870</name>
</gene>
<organism evidence="2 3">
    <name type="scientific">Pisolithus tinctorius Marx 270</name>
    <dbReference type="NCBI Taxonomy" id="870435"/>
    <lineage>
        <taxon>Eukaryota</taxon>
        <taxon>Fungi</taxon>
        <taxon>Dikarya</taxon>
        <taxon>Basidiomycota</taxon>
        <taxon>Agaricomycotina</taxon>
        <taxon>Agaricomycetes</taxon>
        <taxon>Agaricomycetidae</taxon>
        <taxon>Boletales</taxon>
        <taxon>Sclerodermatineae</taxon>
        <taxon>Pisolithaceae</taxon>
        <taxon>Pisolithus</taxon>
    </lineage>
</organism>
<evidence type="ECO:0000313" key="2">
    <source>
        <dbReference type="EMBL" id="KIN93690.1"/>
    </source>
</evidence>
<feature type="region of interest" description="Disordered" evidence="1">
    <location>
        <begin position="120"/>
        <end position="204"/>
    </location>
</feature>
<dbReference type="HOGENOM" id="CLU_035057_2_0_1"/>
<evidence type="ECO:0000256" key="1">
    <source>
        <dbReference type="SAM" id="MobiDB-lite"/>
    </source>
</evidence>